<dbReference type="RefSeq" id="WP_193901799.1">
    <property type="nucleotide sequence ID" value="NZ_JADDUM010000166.1"/>
</dbReference>
<feature type="region of interest" description="Disordered" evidence="1">
    <location>
        <begin position="540"/>
        <end position="564"/>
    </location>
</feature>
<keyword evidence="3" id="KW-1185">Reference proteome</keyword>
<accession>A0ABR9SVU3</accession>
<dbReference type="Proteomes" id="UP000613075">
    <property type="component" value="Unassembled WGS sequence"/>
</dbReference>
<comment type="caution">
    <text evidence="2">The sequence shown here is derived from an EMBL/GenBank/DDBJ whole genome shotgun (WGS) entry which is preliminary data.</text>
</comment>
<feature type="compositionally biased region" description="Polar residues" evidence="1">
    <location>
        <begin position="540"/>
        <end position="553"/>
    </location>
</feature>
<evidence type="ECO:0000313" key="2">
    <source>
        <dbReference type="EMBL" id="MBE8593039.1"/>
    </source>
</evidence>
<dbReference type="EMBL" id="JADDUM010000166">
    <property type="protein sequence ID" value="MBE8593039.1"/>
    <property type="molecule type" value="Genomic_DNA"/>
</dbReference>
<evidence type="ECO:0000313" key="3">
    <source>
        <dbReference type="Proteomes" id="UP000613075"/>
    </source>
</evidence>
<evidence type="ECO:0000256" key="1">
    <source>
        <dbReference type="SAM" id="MobiDB-lite"/>
    </source>
</evidence>
<proteinExistence type="predicted"/>
<name>A0ABR9SVU3_9PSED</name>
<sequence>MLTVPGTLNPHGRAHTPAQDTVDALRRQLHIAPKPLRPDMLPLQRDVRWIADTVLEKLVPLAGYHRDQSAIEALHYRLTHSAPRLEVSTQELAGFYAFFKKAERLLDRHRSPENPQIEADHTLCRALKWQFRAAAGEERHQRLTQRLLPSLAYIRAGGERINHRHIGYNVALDPARQLQAGPQLAADSRLHITDDQHLKSTRVIALQGTFKSTLATMTKAQTHQQIALGHVSSRTYANLEHYADARSHSVRTSLSESIGHTARHLSSIVSDHYNLPRDRTYSALSQPYLRQALASAGLPDVELPCLQNTPAPVMTETGIAFSARSKVAADFFSFLKLNSALSLTLHRTHQHKTLDILGLHETAPAMALQQLAALTHHGDTPARLLDDMKNHVTSNSHQFTQQASTCALASGLNASLHARNRQARDLMERYVRLQTHPRIDPDVDKHLREVIHQNRALLRPEALKVYKLTAQAQILGGYVSATASSQAEGGKGVTIAYSHRKLDDPHLSGDYLEIDIAALKSMNVVKGVLRNVLAALGNQRSTGKTLSARSPNHCSCPISRRPPI</sequence>
<gene>
    <name evidence="2" type="ORF">IQK56_20160</name>
</gene>
<reference evidence="2 3" key="1">
    <citation type="submission" date="2020-10" db="EMBL/GenBank/DDBJ databases">
        <title>The draft genomes of Cyclamen pathogen Pseudomonas sp.</title>
        <authorList>
            <person name="Fujikawa T."/>
            <person name="Sawada H."/>
        </authorList>
    </citation>
    <scope>NUCLEOTIDE SEQUENCE [LARGE SCALE GENOMIC DNA]</scope>
    <source>
        <strain evidence="2 3">MAFF 301449</strain>
    </source>
</reference>
<organism evidence="2 3">
    <name type="scientific">Pseudomonas cyclaminis</name>
    <dbReference type="NCBI Taxonomy" id="2781239"/>
    <lineage>
        <taxon>Bacteria</taxon>
        <taxon>Pseudomonadati</taxon>
        <taxon>Pseudomonadota</taxon>
        <taxon>Gammaproteobacteria</taxon>
        <taxon>Pseudomonadales</taxon>
        <taxon>Pseudomonadaceae</taxon>
        <taxon>Pseudomonas</taxon>
    </lineage>
</organism>
<protein>
    <submittedName>
        <fullName evidence="2">Uncharacterized protein</fullName>
    </submittedName>
</protein>